<organism evidence="1 2">
    <name type="scientific">Aphanomyces astaci</name>
    <name type="common">Crayfish plague agent</name>
    <dbReference type="NCBI Taxonomy" id="112090"/>
    <lineage>
        <taxon>Eukaryota</taxon>
        <taxon>Sar</taxon>
        <taxon>Stramenopiles</taxon>
        <taxon>Oomycota</taxon>
        <taxon>Saprolegniomycetes</taxon>
        <taxon>Saprolegniales</taxon>
        <taxon>Verrucalvaceae</taxon>
        <taxon>Aphanomyces</taxon>
    </lineage>
</organism>
<gene>
    <name evidence="1" type="ORF">DYB26_010492</name>
</gene>
<dbReference type="EMBL" id="QUTF01016439">
    <property type="protein sequence ID" value="RHZ06826.1"/>
    <property type="molecule type" value="Genomic_DNA"/>
</dbReference>
<dbReference type="AlphaFoldDB" id="A0A418E698"/>
<dbReference type="Proteomes" id="UP000286510">
    <property type="component" value="Unassembled WGS sequence"/>
</dbReference>
<evidence type="ECO:0000313" key="1">
    <source>
        <dbReference type="EMBL" id="RHZ06826.1"/>
    </source>
</evidence>
<feature type="non-terminal residue" evidence="1">
    <location>
        <position position="1"/>
    </location>
</feature>
<dbReference type="VEuPathDB" id="FungiDB:H257_03398"/>
<comment type="caution">
    <text evidence="1">The sequence shown here is derived from an EMBL/GenBank/DDBJ whole genome shotgun (WGS) entry which is preliminary data.</text>
</comment>
<sequence length="72" mass="8098">TDDMLQHSPPLTSSMAQLRVRSRLDDMVDANDKLVSYLLETGSIMALAERLDQEDDSLWTVAEEDRPAIIHA</sequence>
<accession>A0A418E698</accession>
<evidence type="ECO:0000313" key="2">
    <source>
        <dbReference type="Proteomes" id="UP000286510"/>
    </source>
</evidence>
<protein>
    <submittedName>
        <fullName evidence="1">Uncharacterized protein</fullName>
    </submittedName>
</protein>
<proteinExistence type="predicted"/>
<reference evidence="1 2" key="1">
    <citation type="submission" date="2018-08" db="EMBL/GenBank/DDBJ databases">
        <title>Aphanomyces genome sequencing and annotation.</title>
        <authorList>
            <person name="Minardi D."/>
            <person name="Oidtmann B."/>
            <person name="Van Der Giezen M."/>
            <person name="Studholme D.J."/>
        </authorList>
    </citation>
    <scope>NUCLEOTIDE SEQUENCE [LARGE SCALE GENOMIC DNA]</scope>
    <source>
        <strain evidence="1 2">FDL457</strain>
    </source>
</reference>
<name>A0A418E698_APHAT</name>